<comment type="caution">
    <text evidence="2">The sequence shown here is derived from an EMBL/GenBank/DDBJ whole genome shotgun (WGS) entry which is preliminary data.</text>
</comment>
<sequence length="44" mass="5181">MCTRCCNSFFRSLLLSLILEVLKLVHKLDLTIQNLLWECKLCLI</sequence>
<keyword evidence="3" id="KW-1185">Reference proteome</keyword>
<protein>
    <submittedName>
        <fullName evidence="2">Uncharacterized protein</fullName>
    </submittedName>
</protein>
<evidence type="ECO:0000313" key="2">
    <source>
        <dbReference type="EMBL" id="GAY67488.1"/>
    </source>
</evidence>
<dbReference type="EMBL" id="BDQV01000711">
    <property type="protein sequence ID" value="GAY67488.1"/>
    <property type="molecule type" value="Genomic_DNA"/>
</dbReference>
<proteinExistence type="predicted"/>
<keyword evidence="1" id="KW-0732">Signal</keyword>
<feature type="chain" id="PRO_5014166264" evidence="1">
    <location>
        <begin position="28"/>
        <end position="44"/>
    </location>
</feature>
<evidence type="ECO:0000313" key="3">
    <source>
        <dbReference type="Proteomes" id="UP000236630"/>
    </source>
</evidence>
<reference evidence="2 3" key="1">
    <citation type="journal article" date="2017" name="Front. Genet.">
        <title>Draft sequencing of the heterozygous diploid genome of Satsuma (Citrus unshiu Marc.) using a hybrid assembly approach.</title>
        <authorList>
            <person name="Shimizu T."/>
            <person name="Tanizawa Y."/>
            <person name="Mochizuki T."/>
            <person name="Nagasaki H."/>
            <person name="Yoshioka T."/>
            <person name="Toyoda A."/>
            <person name="Fujiyama A."/>
            <person name="Kaminuma E."/>
            <person name="Nakamura Y."/>
        </authorList>
    </citation>
    <scope>NUCLEOTIDE SEQUENCE [LARGE SCALE GENOMIC DNA]</scope>
    <source>
        <strain evidence="3">cv. Miyagawa wase</strain>
    </source>
</reference>
<gene>
    <name evidence="2" type="ORF">CUMW_256880</name>
</gene>
<evidence type="ECO:0000256" key="1">
    <source>
        <dbReference type="SAM" id="SignalP"/>
    </source>
</evidence>
<accession>A0A2H5QSA0</accession>
<dbReference type="AlphaFoldDB" id="A0A2H5QSA0"/>
<feature type="signal peptide" evidence="1">
    <location>
        <begin position="1"/>
        <end position="27"/>
    </location>
</feature>
<dbReference type="Proteomes" id="UP000236630">
    <property type="component" value="Unassembled WGS sequence"/>
</dbReference>
<name>A0A2H5QSA0_CITUN</name>
<organism evidence="2 3">
    <name type="scientific">Citrus unshiu</name>
    <name type="common">Satsuma mandarin</name>
    <name type="synonym">Citrus nobilis var. unshiu</name>
    <dbReference type="NCBI Taxonomy" id="55188"/>
    <lineage>
        <taxon>Eukaryota</taxon>
        <taxon>Viridiplantae</taxon>
        <taxon>Streptophyta</taxon>
        <taxon>Embryophyta</taxon>
        <taxon>Tracheophyta</taxon>
        <taxon>Spermatophyta</taxon>
        <taxon>Magnoliopsida</taxon>
        <taxon>eudicotyledons</taxon>
        <taxon>Gunneridae</taxon>
        <taxon>Pentapetalae</taxon>
        <taxon>rosids</taxon>
        <taxon>malvids</taxon>
        <taxon>Sapindales</taxon>
        <taxon>Rutaceae</taxon>
        <taxon>Aurantioideae</taxon>
        <taxon>Citrus</taxon>
    </lineage>
</organism>